<gene>
    <name evidence="3" type="ORF">GCM10010371_68550</name>
</gene>
<feature type="domain" description="Glyoxalase/fosfomycin resistance/dioxygenase" evidence="2">
    <location>
        <begin position="31"/>
        <end position="96"/>
    </location>
</feature>
<dbReference type="EMBL" id="BMVX01000053">
    <property type="protein sequence ID" value="GGZ99408.1"/>
    <property type="molecule type" value="Genomic_DNA"/>
</dbReference>
<dbReference type="SUPFAM" id="SSF54593">
    <property type="entry name" value="Glyoxalase/Bleomycin resistance protein/Dihydroxybiphenyl dioxygenase"/>
    <property type="match status" value="1"/>
</dbReference>
<evidence type="ECO:0000313" key="4">
    <source>
        <dbReference type="Proteomes" id="UP000634660"/>
    </source>
</evidence>
<protein>
    <recommendedName>
        <fullName evidence="2">Glyoxalase/fosfomycin resistance/dioxygenase domain-containing protein</fullName>
    </recommendedName>
</protein>
<dbReference type="RefSeq" id="WP_189829227.1">
    <property type="nucleotide sequence ID" value="NZ_BMVX01000053.1"/>
</dbReference>
<reference evidence="3" key="1">
    <citation type="journal article" date="2014" name="Int. J. Syst. Evol. Microbiol.">
        <title>Complete genome sequence of Corynebacterium casei LMG S-19264T (=DSM 44701T), isolated from a smear-ripened cheese.</title>
        <authorList>
            <consortium name="US DOE Joint Genome Institute (JGI-PGF)"/>
            <person name="Walter F."/>
            <person name="Albersmeier A."/>
            <person name="Kalinowski J."/>
            <person name="Ruckert C."/>
        </authorList>
    </citation>
    <scope>NUCLEOTIDE SEQUENCE</scope>
    <source>
        <strain evidence="3">JCM 4834</strain>
    </source>
</reference>
<dbReference type="Pfam" id="PF00903">
    <property type="entry name" value="Glyoxalase"/>
    <property type="match status" value="1"/>
</dbReference>
<feature type="compositionally biased region" description="Low complexity" evidence="1">
    <location>
        <begin position="18"/>
        <end position="35"/>
    </location>
</feature>
<dbReference type="Proteomes" id="UP000634660">
    <property type="component" value="Unassembled WGS sequence"/>
</dbReference>
<sequence length="106" mass="11119">MTAGGCTAPSPATPTPGPATSTSRRSSTRHSTPTGVAPPPRSHERQSLVFYSDTPAEVDDLYAALLETGGTPRRPLQDAPWGERYGSLFDPDGLEVTLVATLPTTP</sequence>
<evidence type="ECO:0000259" key="2">
    <source>
        <dbReference type="Pfam" id="PF00903"/>
    </source>
</evidence>
<organism evidence="3 4">
    <name type="scientific">Streptomyces subrutilus</name>
    <dbReference type="NCBI Taxonomy" id="36818"/>
    <lineage>
        <taxon>Bacteria</taxon>
        <taxon>Bacillati</taxon>
        <taxon>Actinomycetota</taxon>
        <taxon>Actinomycetes</taxon>
        <taxon>Kitasatosporales</taxon>
        <taxon>Streptomycetaceae</taxon>
        <taxon>Streptomyces</taxon>
    </lineage>
</organism>
<comment type="caution">
    <text evidence="3">The sequence shown here is derived from an EMBL/GenBank/DDBJ whole genome shotgun (WGS) entry which is preliminary data.</text>
</comment>
<dbReference type="AlphaFoldDB" id="A0A918RIR6"/>
<name>A0A918RIR6_9ACTN</name>
<evidence type="ECO:0000256" key="1">
    <source>
        <dbReference type="SAM" id="MobiDB-lite"/>
    </source>
</evidence>
<dbReference type="Gene3D" id="3.10.180.10">
    <property type="entry name" value="2,3-Dihydroxybiphenyl 1,2-Dioxygenase, domain 1"/>
    <property type="match status" value="1"/>
</dbReference>
<feature type="compositionally biased region" description="Low complexity" evidence="1">
    <location>
        <begin position="1"/>
        <end position="10"/>
    </location>
</feature>
<evidence type="ECO:0000313" key="3">
    <source>
        <dbReference type="EMBL" id="GGZ99408.1"/>
    </source>
</evidence>
<dbReference type="InterPro" id="IPR004360">
    <property type="entry name" value="Glyas_Fos-R_dOase_dom"/>
</dbReference>
<accession>A0A918RIR6</accession>
<reference evidence="3" key="2">
    <citation type="submission" date="2020-09" db="EMBL/GenBank/DDBJ databases">
        <authorList>
            <person name="Sun Q."/>
            <person name="Ohkuma M."/>
        </authorList>
    </citation>
    <scope>NUCLEOTIDE SEQUENCE</scope>
    <source>
        <strain evidence="3">JCM 4834</strain>
    </source>
</reference>
<feature type="region of interest" description="Disordered" evidence="1">
    <location>
        <begin position="1"/>
        <end position="45"/>
    </location>
</feature>
<dbReference type="InterPro" id="IPR029068">
    <property type="entry name" value="Glyas_Bleomycin-R_OHBP_Dase"/>
</dbReference>
<proteinExistence type="predicted"/>